<comment type="caution">
    <text evidence="1">The sequence shown here is derived from an EMBL/GenBank/DDBJ whole genome shotgun (WGS) entry which is preliminary data.</text>
</comment>
<sequence length="363" mass="40868">MVNKKDKQTRIADFSQTPHPIVSYGTDEDIAKGIVSSIKQRFSDQFPHANPSNSRAIAQKSFKLVWRPNNYRRDIEVKQRSNSGLKKIETAIGAIASRHNKLVFVTQKHLPDLPVGVTLQLGKHKLTAIYAQPVRDGGKLHYSVESDTVDGLCDWVQNKSAEIRELLDAALFAFIDRFRMRLVWAEPRWQRFEDFIKGDDYLARLPKHLVIHDTVFKKVYGDGVEFIKKDEEDAPTVSVKNYIKNRAVENIAPEIAKSLDQVSASVSDFDVQLASVVKVIKSQADVNLRSAKTVESYLEFQLPKLETDLQRISKQDQDIQKLSFFSKEIAAGLASLVKTLLPLNSDAASDSADDERGVPDYVG</sequence>
<evidence type="ECO:0000313" key="1">
    <source>
        <dbReference type="EMBL" id="KKL21082.1"/>
    </source>
</evidence>
<reference evidence="1" key="1">
    <citation type="journal article" date="2015" name="Nature">
        <title>Complex archaea that bridge the gap between prokaryotes and eukaryotes.</title>
        <authorList>
            <person name="Spang A."/>
            <person name="Saw J.H."/>
            <person name="Jorgensen S.L."/>
            <person name="Zaremba-Niedzwiedzka K."/>
            <person name="Martijn J."/>
            <person name="Lind A.E."/>
            <person name="van Eijk R."/>
            <person name="Schleper C."/>
            <person name="Guy L."/>
            <person name="Ettema T.J."/>
        </authorList>
    </citation>
    <scope>NUCLEOTIDE SEQUENCE</scope>
</reference>
<gene>
    <name evidence="1" type="ORF">LCGC14_2449000</name>
</gene>
<dbReference type="EMBL" id="LAZR01037860">
    <property type="protein sequence ID" value="KKL21082.1"/>
    <property type="molecule type" value="Genomic_DNA"/>
</dbReference>
<organism evidence="1">
    <name type="scientific">marine sediment metagenome</name>
    <dbReference type="NCBI Taxonomy" id="412755"/>
    <lineage>
        <taxon>unclassified sequences</taxon>
        <taxon>metagenomes</taxon>
        <taxon>ecological metagenomes</taxon>
    </lineage>
</organism>
<name>A0A0F9C486_9ZZZZ</name>
<dbReference type="AlphaFoldDB" id="A0A0F9C486"/>
<protein>
    <submittedName>
        <fullName evidence="1">Uncharacterized protein</fullName>
    </submittedName>
</protein>
<proteinExistence type="predicted"/>
<accession>A0A0F9C486</accession>